<protein>
    <submittedName>
        <fullName evidence="1">Uncharacterized protein</fullName>
    </submittedName>
</protein>
<evidence type="ECO:0000313" key="1">
    <source>
        <dbReference type="EMBL" id="KAL2793743.1"/>
    </source>
</evidence>
<name>A0ABR4G3Z5_9EURO</name>
<gene>
    <name evidence="1" type="ORF">BJX66DRAFT_338478</name>
</gene>
<evidence type="ECO:0000313" key="2">
    <source>
        <dbReference type="Proteomes" id="UP001610563"/>
    </source>
</evidence>
<organism evidence="1 2">
    <name type="scientific">Aspergillus keveii</name>
    <dbReference type="NCBI Taxonomy" id="714993"/>
    <lineage>
        <taxon>Eukaryota</taxon>
        <taxon>Fungi</taxon>
        <taxon>Dikarya</taxon>
        <taxon>Ascomycota</taxon>
        <taxon>Pezizomycotina</taxon>
        <taxon>Eurotiomycetes</taxon>
        <taxon>Eurotiomycetidae</taxon>
        <taxon>Eurotiales</taxon>
        <taxon>Aspergillaceae</taxon>
        <taxon>Aspergillus</taxon>
        <taxon>Aspergillus subgen. Nidulantes</taxon>
    </lineage>
</organism>
<reference evidence="1 2" key="1">
    <citation type="submission" date="2024-07" db="EMBL/GenBank/DDBJ databases">
        <title>Section-level genome sequencing and comparative genomics of Aspergillus sections Usti and Cavernicolus.</title>
        <authorList>
            <consortium name="Lawrence Berkeley National Laboratory"/>
            <person name="Nybo J.L."/>
            <person name="Vesth T.C."/>
            <person name="Theobald S."/>
            <person name="Frisvad J.C."/>
            <person name="Larsen T.O."/>
            <person name="Kjaerboelling I."/>
            <person name="Rothschild-Mancinelli K."/>
            <person name="Lyhne E.K."/>
            <person name="Kogle M.E."/>
            <person name="Barry K."/>
            <person name="Clum A."/>
            <person name="Na H."/>
            <person name="Ledsgaard L."/>
            <person name="Lin J."/>
            <person name="Lipzen A."/>
            <person name="Kuo A."/>
            <person name="Riley R."/>
            <person name="Mondo S."/>
            <person name="Labutti K."/>
            <person name="Haridas S."/>
            <person name="Pangalinan J."/>
            <person name="Salamov A.A."/>
            <person name="Simmons B.A."/>
            <person name="Magnuson J.K."/>
            <person name="Chen J."/>
            <person name="Drula E."/>
            <person name="Henrissat B."/>
            <person name="Wiebenga A."/>
            <person name="Lubbers R.J."/>
            <person name="Gomes A.C."/>
            <person name="Makela M.R."/>
            <person name="Stajich J."/>
            <person name="Grigoriev I.V."/>
            <person name="Mortensen U.H."/>
            <person name="De Vries R.P."/>
            <person name="Baker S.E."/>
            <person name="Andersen M.R."/>
        </authorList>
    </citation>
    <scope>NUCLEOTIDE SEQUENCE [LARGE SCALE GENOMIC DNA]</scope>
    <source>
        <strain evidence="1 2">CBS 209.92</strain>
    </source>
</reference>
<dbReference type="Proteomes" id="UP001610563">
    <property type="component" value="Unassembled WGS sequence"/>
</dbReference>
<dbReference type="EMBL" id="JBFTWV010000053">
    <property type="protein sequence ID" value="KAL2793743.1"/>
    <property type="molecule type" value="Genomic_DNA"/>
</dbReference>
<keyword evidence="2" id="KW-1185">Reference proteome</keyword>
<comment type="caution">
    <text evidence="1">The sequence shown here is derived from an EMBL/GenBank/DDBJ whole genome shotgun (WGS) entry which is preliminary data.</text>
</comment>
<accession>A0ABR4G3Z5</accession>
<sequence length="236" mass="26223">MSADRIYNKLATTSDAAELEQIRLSIHSAPDTLSCFLELMRRAGRRGNIKCYSFSAPEVFTFPLNNAAACTVILDVLESAIRARYQWLARDLLERVLAVLTGPYLRYVLKCSLMAAIRMDNSAFVERALKADFDAMIFIDCLDKASYEMQMDFVVPIANYIQASFERDLNMDPPAPETDAKINETVYHLDVVFRRNADVGVDALPITRALLPLYATCKRTGALSESGGGDLPPPGI</sequence>
<proteinExistence type="predicted"/>